<organism evidence="9 10">
    <name type="scientific">Hoylesella pleuritidis F0068</name>
    <dbReference type="NCBI Taxonomy" id="1081904"/>
    <lineage>
        <taxon>Bacteria</taxon>
        <taxon>Pseudomonadati</taxon>
        <taxon>Bacteroidota</taxon>
        <taxon>Bacteroidia</taxon>
        <taxon>Bacteroidales</taxon>
        <taxon>Prevotellaceae</taxon>
        <taxon>Hoylesella</taxon>
    </lineage>
</organism>
<dbReference type="EMBL" id="AWET01000020">
    <property type="protein sequence ID" value="ERK02845.1"/>
    <property type="molecule type" value="Genomic_DNA"/>
</dbReference>
<gene>
    <name evidence="9" type="ORF">HMPREF1218_2099</name>
</gene>
<evidence type="ECO:0000256" key="8">
    <source>
        <dbReference type="SAM" id="Phobius"/>
    </source>
</evidence>
<dbReference type="GO" id="GO:0016746">
    <property type="term" value="F:acyltransferase activity"/>
    <property type="evidence" value="ECO:0007669"/>
    <property type="project" value="UniProtKB-KW"/>
</dbReference>
<feature type="transmembrane region" description="Helical" evidence="8">
    <location>
        <begin position="204"/>
        <end position="229"/>
    </location>
</feature>
<dbReference type="InterPro" id="IPR051085">
    <property type="entry name" value="MB_O-acyltransferase"/>
</dbReference>
<evidence type="ECO:0000313" key="10">
    <source>
        <dbReference type="Proteomes" id="UP000016600"/>
    </source>
</evidence>
<sequence>MEFISIPFTALLTVTFILYYLKTNRHWQHGLLLLASLVFAGYYHFIYIVYAIGINVFTFYAGKWLSTVRGRKQAPYVFVGSLAALVGTWLIARYWAPLFPLGISFYTFQALSYLIEIYWDEEPEDSLMDFTLYMLLFMKFLSGPIERGFDLLPQLKRARRFDYDNVVYGMKLVVWGAFMKLVIADRIAPSLDTVFSNVQEASGIQLLVVTLIYPIQLYADFAGYTLMAIGLGQMFGFRLSPNFDRPFVSLTTGELWRRWHISLSAWVRDYVFMPMSAATRKWKRWGVYSSLVVTFVVIGVWHGAGWAFALYGLFQGIVVVYETAASRFRDGVRRLLPASVYNPLQMMRTYVLFALSLLFFRLPKIDDVLYTYRHLLDGFETNIKELRLGMTDSQWIYFGVSVLLMFLLEYAHSRVDILEWTSRRPIWQRWPIYFTTILLIFLFGAFGVENFIYVQF</sequence>
<evidence type="ECO:0000256" key="6">
    <source>
        <dbReference type="ARBA" id="ARBA00023136"/>
    </source>
</evidence>
<feature type="transmembrane region" description="Helical" evidence="8">
    <location>
        <begin position="432"/>
        <end position="453"/>
    </location>
</feature>
<dbReference type="RefSeq" id="WP_021583631.1">
    <property type="nucleotide sequence ID" value="NZ_AWET01000020.1"/>
</dbReference>
<dbReference type="Proteomes" id="UP000016600">
    <property type="component" value="Unassembled WGS sequence"/>
</dbReference>
<dbReference type="Pfam" id="PF03062">
    <property type="entry name" value="MBOAT"/>
    <property type="match status" value="1"/>
</dbReference>
<evidence type="ECO:0000256" key="1">
    <source>
        <dbReference type="ARBA" id="ARBA00004651"/>
    </source>
</evidence>
<accession>U2MMG1</accession>
<feature type="transmembrane region" description="Helical" evidence="8">
    <location>
        <begin position="166"/>
        <end position="184"/>
    </location>
</feature>
<feature type="transmembrane region" description="Helical" evidence="8">
    <location>
        <begin position="73"/>
        <end position="91"/>
    </location>
</feature>
<dbReference type="PANTHER" id="PTHR13285:SF18">
    <property type="entry name" value="PROTEIN-CYSTEINE N-PALMITOYLTRANSFERASE RASP"/>
    <property type="match status" value="1"/>
</dbReference>
<evidence type="ECO:0000256" key="5">
    <source>
        <dbReference type="ARBA" id="ARBA00022989"/>
    </source>
</evidence>
<feature type="transmembrane region" description="Helical" evidence="8">
    <location>
        <begin position="394"/>
        <end position="411"/>
    </location>
</feature>
<dbReference type="GO" id="GO:0042121">
    <property type="term" value="P:alginic acid biosynthetic process"/>
    <property type="evidence" value="ECO:0007669"/>
    <property type="project" value="InterPro"/>
</dbReference>
<dbReference type="InterPro" id="IPR004299">
    <property type="entry name" value="MBOAT_fam"/>
</dbReference>
<dbReference type="GO" id="GO:0005886">
    <property type="term" value="C:plasma membrane"/>
    <property type="evidence" value="ECO:0007669"/>
    <property type="project" value="UniProtKB-SubCell"/>
</dbReference>
<evidence type="ECO:0000313" key="9">
    <source>
        <dbReference type="EMBL" id="ERK02845.1"/>
    </source>
</evidence>
<keyword evidence="6 7" id="KW-0472">Membrane</keyword>
<dbReference type="PANTHER" id="PTHR13285">
    <property type="entry name" value="ACYLTRANSFERASE"/>
    <property type="match status" value="1"/>
</dbReference>
<proteinExistence type="inferred from homology"/>
<evidence type="ECO:0000256" key="2">
    <source>
        <dbReference type="ARBA" id="ARBA00010323"/>
    </source>
</evidence>
<feature type="transmembrane region" description="Helical" evidence="8">
    <location>
        <begin position="6"/>
        <end position="21"/>
    </location>
</feature>
<comment type="similarity">
    <text evidence="2 7">Belongs to the membrane-bound acyltransferase family.</text>
</comment>
<comment type="caution">
    <text evidence="9">The sequence shown here is derived from an EMBL/GenBank/DDBJ whole genome shotgun (WGS) entry which is preliminary data.</text>
</comment>
<evidence type="ECO:0000256" key="7">
    <source>
        <dbReference type="PIRNR" id="PIRNR016636"/>
    </source>
</evidence>
<dbReference type="PIRSF" id="PIRSF500217">
    <property type="entry name" value="AlgI"/>
    <property type="match status" value="1"/>
</dbReference>
<keyword evidence="7 9" id="KW-0808">Transferase</keyword>
<protein>
    <submittedName>
        <fullName evidence="9">Membrane-bound O-acyltransferase family MBOAT</fullName>
    </submittedName>
</protein>
<feature type="transmembrane region" description="Helical" evidence="8">
    <location>
        <begin position="346"/>
        <end position="363"/>
    </location>
</feature>
<feature type="transmembrane region" description="Helical" evidence="8">
    <location>
        <begin position="285"/>
        <end position="302"/>
    </location>
</feature>
<keyword evidence="10" id="KW-1185">Reference proteome</keyword>
<keyword evidence="5 8" id="KW-1133">Transmembrane helix</keyword>
<dbReference type="AlphaFoldDB" id="U2MMG1"/>
<dbReference type="InterPro" id="IPR028362">
    <property type="entry name" value="AlgI"/>
</dbReference>
<dbReference type="PATRIC" id="fig|1081904.3.peg.978"/>
<keyword evidence="3 7" id="KW-1003">Cell membrane</keyword>
<name>U2MMG1_9BACT</name>
<evidence type="ECO:0000256" key="3">
    <source>
        <dbReference type="ARBA" id="ARBA00022475"/>
    </source>
</evidence>
<dbReference type="PIRSF" id="PIRSF016636">
    <property type="entry name" value="AlgI_DltB"/>
    <property type="match status" value="1"/>
</dbReference>
<keyword evidence="7 9" id="KW-0012">Acyltransferase</keyword>
<dbReference type="InterPro" id="IPR024194">
    <property type="entry name" value="Ac/AlaTfrase_AlgI/DltB"/>
</dbReference>
<comment type="subcellular location">
    <subcellularLocation>
        <location evidence="1">Cell membrane</location>
        <topology evidence="1">Multi-pass membrane protein</topology>
    </subcellularLocation>
</comment>
<feature type="transmembrane region" description="Helical" evidence="8">
    <location>
        <begin position="33"/>
        <end position="61"/>
    </location>
</feature>
<keyword evidence="4 8" id="KW-0812">Transmembrane</keyword>
<reference evidence="9 10" key="1">
    <citation type="submission" date="2013-08" db="EMBL/GenBank/DDBJ databases">
        <authorList>
            <person name="Durkin A.S."/>
            <person name="Haft D.R."/>
            <person name="McCorrison J."/>
            <person name="Torralba M."/>
            <person name="Gillis M."/>
            <person name="Haft D.H."/>
            <person name="Methe B."/>
            <person name="Sutton G."/>
            <person name="Nelson K.E."/>
        </authorList>
    </citation>
    <scope>NUCLEOTIDE SEQUENCE [LARGE SCALE GENOMIC DNA]</scope>
    <source>
        <strain evidence="9 10">F0068</strain>
    </source>
</reference>
<evidence type="ECO:0000256" key="4">
    <source>
        <dbReference type="ARBA" id="ARBA00022692"/>
    </source>
</evidence>